<comment type="caution">
    <text evidence="2">The sequence shown here is derived from an EMBL/GenBank/DDBJ whole genome shotgun (WGS) entry which is preliminary data.</text>
</comment>
<proteinExistence type="predicted"/>
<feature type="compositionally biased region" description="Basic residues" evidence="1">
    <location>
        <begin position="211"/>
        <end position="224"/>
    </location>
</feature>
<dbReference type="AlphaFoldDB" id="A0A4S2KZG9"/>
<dbReference type="EMBL" id="QBLH01000455">
    <property type="protein sequence ID" value="TGZ55521.1"/>
    <property type="molecule type" value="Genomic_DNA"/>
</dbReference>
<feature type="compositionally biased region" description="Basic and acidic residues" evidence="1">
    <location>
        <begin position="199"/>
        <end position="210"/>
    </location>
</feature>
<sequence length="372" mass="42121">MLLPMCALVTTPVAGVKSQDLKKKRNGENLRRLRKSAIKRNGRNTSTFSRVACHTLSTRPCFSHSPRFHYGKKRCGRREKDGLIKTKINCATSIFTSTLSGNVRFKPVVVEIVGEEATSRYGRTTRVPREKRVEANRLNSRGDGVVPSKVSETLRPSATADCMSMYELSRGTGEKPLIKHRKCKCSRLSRTSIDDLESGKSRLEEKEKRRESKRRLRKSAIKRNGRNTSTFSHVACHTFSTRLCFSHSPRFHYGKKRCGRREEDGLIKSKTNCATGSIFTSTLTGKCPFQAGRSRNCLAGKRRVVADEQHECLERNDVEANRLNSPGGTAKGLSLVHAYRFEWPHVRRLGPNSESEPKIYLSGELERFLFDR</sequence>
<evidence type="ECO:0000313" key="3">
    <source>
        <dbReference type="Proteomes" id="UP000310200"/>
    </source>
</evidence>
<evidence type="ECO:0000256" key="1">
    <source>
        <dbReference type="SAM" id="MobiDB-lite"/>
    </source>
</evidence>
<accession>A0A4S2KZG9</accession>
<protein>
    <submittedName>
        <fullName evidence="2">Uncharacterized protein</fullName>
    </submittedName>
</protein>
<name>A0A4S2KZG9_9HYME</name>
<reference evidence="2 3" key="1">
    <citation type="journal article" date="2019" name="Philos. Trans. R. Soc. Lond., B, Biol. Sci.">
        <title>Ant behaviour and brain gene expression of defending hosts depend on the ecological success of the intruding social parasite.</title>
        <authorList>
            <person name="Kaur R."/>
            <person name="Stoldt M."/>
            <person name="Jongepier E."/>
            <person name="Feldmeyer B."/>
            <person name="Menzel F."/>
            <person name="Bornberg-Bauer E."/>
            <person name="Foitzik S."/>
        </authorList>
    </citation>
    <scope>NUCLEOTIDE SEQUENCE [LARGE SCALE GENOMIC DNA]</scope>
    <source>
        <tissue evidence="2">Whole body</tissue>
    </source>
</reference>
<keyword evidence="3" id="KW-1185">Reference proteome</keyword>
<gene>
    <name evidence="2" type="ORF">DBV15_06713</name>
</gene>
<organism evidence="2 3">
    <name type="scientific">Temnothorax longispinosus</name>
    <dbReference type="NCBI Taxonomy" id="300112"/>
    <lineage>
        <taxon>Eukaryota</taxon>
        <taxon>Metazoa</taxon>
        <taxon>Ecdysozoa</taxon>
        <taxon>Arthropoda</taxon>
        <taxon>Hexapoda</taxon>
        <taxon>Insecta</taxon>
        <taxon>Pterygota</taxon>
        <taxon>Neoptera</taxon>
        <taxon>Endopterygota</taxon>
        <taxon>Hymenoptera</taxon>
        <taxon>Apocrita</taxon>
        <taxon>Aculeata</taxon>
        <taxon>Formicoidea</taxon>
        <taxon>Formicidae</taxon>
        <taxon>Myrmicinae</taxon>
        <taxon>Temnothorax</taxon>
    </lineage>
</organism>
<feature type="region of interest" description="Disordered" evidence="1">
    <location>
        <begin position="199"/>
        <end position="224"/>
    </location>
</feature>
<dbReference type="Proteomes" id="UP000310200">
    <property type="component" value="Unassembled WGS sequence"/>
</dbReference>
<evidence type="ECO:0000313" key="2">
    <source>
        <dbReference type="EMBL" id="TGZ55521.1"/>
    </source>
</evidence>